<protein>
    <recommendedName>
        <fullName evidence="2">MPN domain-containing protein</fullName>
    </recommendedName>
</protein>
<proteinExistence type="inferred from homology"/>
<name>A0A3M6UC68_POCDA</name>
<evidence type="ECO:0000259" key="2">
    <source>
        <dbReference type="PROSITE" id="PS50249"/>
    </source>
</evidence>
<dbReference type="STRING" id="46731.A0A3M6UC68"/>
<dbReference type="GO" id="GO:0072546">
    <property type="term" value="C:EMC complex"/>
    <property type="evidence" value="ECO:0007669"/>
    <property type="project" value="InterPro"/>
</dbReference>
<dbReference type="PANTHER" id="PTHR12941">
    <property type="entry name" value="ER MEMBRANE PROTEIN COMPLEX"/>
    <property type="match status" value="1"/>
</dbReference>
<dbReference type="InterPro" id="IPR005366">
    <property type="entry name" value="EMC8/9"/>
</dbReference>
<comment type="caution">
    <text evidence="3">The sequence shown here is derived from an EMBL/GenBank/DDBJ whole genome shotgun (WGS) entry which is preliminary data.</text>
</comment>
<evidence type="ECO:0000256" key="1">
    <source>
        <dbReference type="ARBA" id="ARBA00007461"/>
    </source>
</evidence>
<feature type="domain" description="MPN" evidence="2">
    <location>
        <begin position="3"/>
        <end position="138"/>
    </location>
</feature>
<accession>A0A3M6UC68</accession>
<evidence type="ECO:0000313" key="3">
    <source>
        <dbReference type="EMBL" id="RMX51273.1"/>
    </source>
</evidence>
<dbReference type="PROSITE" id="PS50249">
    <property type="entry name" value="MPN"/>
    <property type="match status" value="1"/>
</dbReference>
<dbReference type="PANTHER" id="PTHR12941:SF10">
    <property type="entry name" value="ER MEMBRANE PROTEIN COMPLEX SUBUNIT 8_9 HOMOLOG"/>
    <property type="match status" value="1"/>
</dbReference>
<dbReference type="AlphaFoldDB" id="A0A3M6UC68"/>
<dbReference type="InterPro" id="IPR037518">
    <property type="entry name" value="MPN"/>
</dbReference>
<dbReference type="OMA" id="PHCAING"/>
<evidence type="ECO:0000313" key="4">
    <source>
        <dbReference type="Proteomes" id="UP000275408"/>
    </source>
</evidence>
<keyword evidence="4" id="KW-1185">Reference proteome</keyword>
<gene>
    <name evidence="3" type="ORF">pdam_00004646</name>
</gene>
<dbReference type="EMBL" id="RCHS01001807">
    <property type="protein sequence ID" value="RMX51273.1"/>
    <property type="molecule type" value="Genomic_DNA"/>
</dbReference>
<organism evidence="3 4">
    <name type="scientific">Pocillopora damicornis</name>
    <name type="common">Cauliflower coral</name>
    <name type="synonym">Millepora damicornis</name>
    <dbReference type="NCBI Taxonomy" id="46731"/>
    <lineage>
        <taxon>Eukaryota</taxon>
        <taxon>Metazoa</taxon>
        <taxon>Cnidaria</taxon>
        <taxon>Anthozoa</taxon>
        <taxon>Hexacorallia</taxon>
        <taxon>Scleractinia</taxon>
        <taxon>Astrocoeniina</taxon>
        <taxon>Pocilloporidae</taxon>
        <taxon>Pocillopora</taxon>
    </lineage>
</organism>
<dbReference type="Pfam" id="PF03665">
    <property type="entry name" value="UPF0172"/>
    <property type="match status" value="1"/>
</dbReference>
<dbReference type="OrthoDB" id="194468at2759"/>
<dbReference type="CDD" id="cd08060">
    <property type="entry name" value="MPN_UPF0172"/>
    <property type="match status" value="1"/>
</dbReference>
<sequence>MKVRLSLRAYAKILLHTAKYPHKAVNGVLLGVENPKDGEIYALDAIPLFHITLGLAPMLEVALARVDIHCKKNELQIVGYYQANEHINDNSPNAICYKIGEKICDQFNNGFMLMVDNTKLTVPCKEIACKCYVVQDNKWKQSDKDLLLEGEDSLQLTTELLEGKVYQSLIDFDNHLDDITQDWLNKDINKVVDISPTA</sequence>
<comment type="similarity">
    <text evidence="1">Belongs to the EMC8/EMC9 family.</text>
</comment>
<dbReference type="Proteomes" id="UP000275408">
    <property type="component" value="Unassembled WGS sequence"/>
</dbReference>
<reference evidence="3 4" key="1">
    <citation type="journal article" date="2018" name="Sci. Rep.">
        <title>Comparative analysis of the Pocillopora damicornis genome highlights role of immune system in coral evolution.</title>
        <authorList>
            <person name="Cunning R."/>
            <person name="Bay R.A."/>
            <person name="Gillette P."/>
            <person name="Baker A.C."/>
            <person name="Traylor-Knowles N."/>
        </authorList>
    </citation>
    <scope>NUCLEOTIDE SEQUENCE [LARGE SCALE GENOMIC DNA]</scope>
    <source>
        <strain evidence="3">RSMAS</strain>
        <tissue evidence="3">Whole animal</tissue>
    </source>
</reference>